<name>A0AAD8XWP2_9STRA</name>
<dbReference type="EMBL" id="JATAAI010000034">
    <property type="protein sequence ID" value="KAK1735294.1"/>
    <property type="molecule type" value="Genomic_DNA"/>
</dbReference>
<accession>A0AAD8XWP2</accession>
<comment type="caution">
    <text evidence="2">The sequence shown here is derived from an EMBL/GenBank/DDBJ whole genome shotgun (WGS) entry which is preliminary data.</text>
</comment>
<feature type="compositionally biased region" description="Basic and acidic residues" evidence="1">
    <location>
        <begin position="133"/>
        <end position="146"/>
    </location>
</feature>
<protein>
    <submittedName>
        <fullName evidence="2">Uncharacterized protein</fullName>
    </submittedName>
</protein>
<keyword evidence="3" id="KW-1185">Reference proteome</keyword>
<organism evidence="2 3">
    <name type="scientific">Skeletonema marinoi</name>
    <dbReference type="NCBI Taxonomy" id="267567"/>
    <lineage>
        <taxon>Eukaryota</taxon>
        <taxon>Sar</taxon>
        <taxon>Stramenopiles</taxon>
        <taxon>Ochrophyta</taxon>
        <taxon>Bacillariophyta</taxon>
        <taxon>Coscinodiscophyceae</taxon>
        <taxon>Thalassiosirophycidae</taxon>
        <taxon>Thalassiosirales</taxon>
        <taxon>Skeletonemataceae</taxon>
        <taxon>Skeletonema</taxon>
        <taxon>Skeletonema marinoi-dohrnii complex</taxon>
    </lineage>
</organism>
<gene>
    <name evidence="2" type="ORF">QTG54_013908</name>
</gene>
<evidence type="ECO:0000313" key="2">
    <source>
        <dbReference type="EMBL" id="KAK1735294.1"/>
    </source>
</evidence>
<dbReference type="AlphaFoldDB" id="A0AAD8XWP2"/>
<reference evidence="2" key="1">
    <citation type="submission" date="2023-06" db="EMBL/GenBank/DDBJ databases">
        <title>Survivors Of The Sea: Transcriptome response of Skeletonema marinoi to long-term dormancy.</title>
        <authorList>
            <person name="Pinder M.I.M."/>
            <person name="Kourtchenko O."/>
            <person name="Robertson E.K."/>
            <person name="Larsson T."/>
            <person name="Maumus F."/>
            <person name="Osuna-Cruz C.M."/>
            <person name="Vancaester E."/>
            <person name="Stenow R."/>
            <person name="Vandepoele K."/>
            <person name="Ploug H."/>
            <person name="Bruchert V."/>
            <person name="Godhe A."/>
            <person name="Topel M."/>
        </authorList>
    </citation>
    <scope>NUCLEOTIDE SEQUENCE</scope>
    <source>
        <strain evidence="2">R05AC</strain>
    </source>
</reference>
<evidence type="ECO:0000256" key="1">
    <source>
        <dbReference type="SAM" id="MobiDB-lite"/>
    </source>
</evidence>
<sequence length="168" mass="19070">MEATSAAAEAESTVTSLRSVIEELRRDNESLHWIIEGSYTNLERRINDSSKQGHLKSVAKMPRLLHPRRMLLLLRRMHQILELSSFGSKEHPPLELELKKETSASMCRSSKERAAEEPPDSYSRQLTYSSTKSHQENDSNKSDLSSRKTSALRRRSLTFAAFAIARVG</sequence>
<feature type="compositionally biased region" description="Polar residues" evidence="1">
    <location>
        <begin position="122"/>
        <end position="132"/>
    </location>
</feature>
<evidence type="ECO:0000313" key="3">
    <source>
        <dbReference type="Proteomes" id="UP001224775"/>
    </source>
</evidence>
<feature type="compositionally biased region" description="Basic and acidic residues" evidence="1">
    <location>
        <begin position="91"/>
        <end position="102"/>
    </location>
</feature>
<proteinExistence type="predicted"/>
<feature type="region of interest" description="Disordered" evidence="1">
    <location>
        <begin position="91"/>
        <end position="150"/>
    </location>
</feature>
<dbReference type="Proteomes" id="UP001224775">
    <property type="component" value="Unassembled WGS sequence"/>
</dbReference>